<gene>
    <name evidence="11" type="ORF">D5400_04725</name>
</gene>
<keyword evidence="5" id="KW-0964">Secreted</keyword>
<dbReference type="GO" id="GO:0004630">
    <property type="term" value="F:phospholipase D activity"/>
    <property type="evidence" value="ECO:0007669"/>
    <property type="project" value="UniProtKB-EC"/>
</dbReference>
<evidence type="ECO:0000256" key="3">
    <source>
        <dbReference type="ARBA" id="ARBA00004613"/>
    </source>
</evidence>
<dbReference type="Gene3D" id="3.30.870.10">
    <property type="entry name" value="Endonuclease Chain A"/>
    <property type="match status" value="2"/>
</dbReference>
<dbReference type="RefSeq" id="WP_126008152.1">
    <property type="nucleotide sequence ID" value="NZ_CP032509.1"/>
</dbReference>
<evidence type="ECO:0000313" key="11">
    <source>
        <dbReference type="EMBL" id="AZN70671.1"/>
    </source>
</evidence>
<keyword evidence="12" id="KW-1185">Reference proteome</keyword>
<evidence type="ECO:0000256" key="2">
    <source>
        <dbReference type="ARBA" id="ARBA00003145"/>
    </source>
</evidence>
<comment type="function">
    <text evidence="2">Could be a virulence factor.</text>
</comment>
<dbReference type="GO" id="GO:0009395">
    <property type="term" value="P:phospholipid catabolic process"/>
    <property type="evidence" value="ECO:0007669"/>
    <property type="project" value="TreeGrafter"/>
</dbReference>
<dbReference type="CDD" id="cd09105">
    <property type="entry name" value="PLDc_vPLD1_2_like_2"/>
    <property type="match status" value="1"/>
</dbReference>
<dbReference type="AlphaFoldDB" id="A0A3Q8XM37"/>
<dbReference type="Proteomes" id="UP000268192">
    <property type="component" value="Chromosome"/>
</dbReference>
<comment type="subcellular location">
    <subcellularLocation>
        <location evidence="3">Secreted</location>
    </subcellularLocation>
</comment>
<evidence type="ECO:0000256" key="5">
    <source>
        <dbReference type="ARBA" id="ARBA00022525"/>
    </source>
</evidence>
<dbReference type="GO" id="GO:0005576">
    <property type="term" value="C:extracellular region"/>
    <property type="evidence" value="ECO:0007669"/>
    <property type="project" value="UniProtKB-SubCell"/>
</dbReference>
<dbReference type="OrthoDB" id="8828485at2"/>
<evidence type="ECO:0000256" key="1">
    <source>
        <dbReference type="ARBA" id="ARBA00000798"/>
    </source>
</evidence>
<dbReference type="InterPro" id="IPR015679">
    <property type="entry name" value="PLipase_D_fam"/>
</dbReference>
<dbReference type="InterPro" id="IPR001736">
    <property type="entry name" value="PLipase_D/transphosphatidylase"/>
</dbReference>
<dbReference type="SMART" id="SM00155">
    <property type="entry name" value="PLDc"/>
    <property type="match status" value="2"/>
</dbReference>
<accession>A0A3Q8XM37</accession>
<dbReference type="Pfam" id="PF13091">
    <property type="entry name" value="PLDc_2"/>
    <property type="match status" value="1"/>
</dbReference>
<evidence type="ECO:0000256" key="7">
    <source>
        <dbReference type="ARBA" id="ARBA00022801"/>
    </source>
</evidence>
<dbReference type="EMBL" id="CP032509">
    <property type="protein sequence ID" value="AZN70671.1"/>
    <property type="molecule type" value="Genomic_DNA"/>
</dbReference>
<dbReference type="PANTHER" id="PTHR18896">
    <property type="entry name" value="PHOSPHOLIPASE D"/>
    <property type="match status" value="1"/>
</dbReference>
<organism evidence="11 12">
    <name type="scientific">Georhizobium profundi</name>
    <dbReference type="NCBI Taxonomy" id="2341112"/>
    <lineage>
        <taxon>Bacteria</taxon>
        <taxon>Pseudomonadati</taxon>
        <taxon>Pseudomonadota</taxon>
        <taxon>Alphaproteobacteria</taxon>
        <taxon>Hyphomicrobiales</taxon>
        <taxon>Rhizobiaceae</taxon>
        <taxon>Georhizobium</taxon>
    </lineage>
</organism>
<evidence type="ECO:0000256" key="9">
    <source>
        <dbReference type="ARBA" id="ARBA00029594"/>
    </source>
</evidence>
<proteinExistence type="predicted"/>
<dbReference type="SUPFAM" id="SSF56024">
    <property type="entry name" value="Phospholipase D/nuclease"/>
    <property type="match status" value="2"/>
</dbReference>
<dbReference type="InterPro" id="IPR025202">
    <property type="entry name" value="PLD-like_dom"/>
</dbReference>
<feature type="domain" description="PLD phosphodiesterase" evidence="10">
    <location>
        <begin position="203"/>
        <end position="230"/>
    </location>
</feature>
<evidence type="ECO:0000259" key="10">
    <source>
        <dbReference type="PROSITE" id="PS50035"/>
    </source>
</evidence>
<keyword evidence="8" id="KW-0443">Lipid metabolism</keyword>
<sequence>MAKSVKYDGDLFATHPDGMDFTPGHKVEPLIGGMETYAALEEAIDGAKSSVHMAYWTLEPSIKTTGKVKAKTLSGLLQDVVERGVDLRIVVADFDPVIGTVYHLDAWKAYRKLHAVADALPEDKKRHLSIMCSRHDTRWGPAARTAAQPILRWKLAEKVNTINAFKTKKEKVAYLEAAPGLWPFVNFDGKTCSIKPTAFPGFYPAAHHEKLCVIDDEIVFLGGLDITTKRKDDWEHDNAFPWHDVACRLEGPVAKFFARHFRSRWNEEREDSIEFLKSLKAPDGIKQMPNGITIPELATEVPETKPIKGGVEVKPMRTISKQSRSWLSRSPTTQITEIRETYLDIISKAEDFIYIENQYIRSTAIAEALSKRAKQKKQLELLMVLPLIPEDAFVEDEPNIATRHGQYLREKNTDMLYDAFGDRLGIYCMQMPRDDKLPDPEEDDPDEIIKNTIYIHAKTMVCDDKIAIIGSANLNDRSLVTDTETAIAWRGGDSVKKFRVRLWEHALDMNTSKWTSEHLKRWNGIALKNAKGTAEERQGFIVPLPRHHLDAHAKKSWLVPDELV</sequence>
<keyword evidence="6" id="KW-0677">Repeat</keyword>
<evidence type="ECO:0000256" key="8">
    <source>
        <dbReference type="ARBA" id="ARBA00023098"/>
    </source>
</evidence>
<dbReference type="PANTHER" id="PTHR18896:SF76">
    <property type="entry name" value="PHOSPHOLIPASE"/>
    <property type="match status" value="1"/>
</dbReference>
<protein>
    <recommendedName>
        <fullName evidence="4">Phospholipase D</fullName>
    </recommendedName>
    <alternativeName>
        <fullName evidence="9">Choline phosphatase</fullName>
    </alternativeName>
</protein>
<dbReference type="KEGG" id="abaw:D5400_04725"/>
<comment type="catalytic activity">
    <reaction evidence="1">
        <text>a 1,2-diacyl-sn-glycero-3-phosphocholine + H2O = a 1,2-diacyl-sn-glycero-3-phosphate + choline + H(+)</text>
        <dbReference type="Rhea" id="RHEA:14445"/>
        <dbReference type="ChEBI" id="CHEBI:15354"/>
        <dbReference type="ChEBI" id="CHEBI:15377"/>
        <dbReference type="ChEBI" id="CHEBI:15378"/>
        <dbReference type="ChEBI" id="CHEBI:57643"/>
        <dbReference type="ChEBI" id="CHEBI:58608"/>
        <dbReference type="EC" id="3.1.4.4"/>
    </reaction>
</comment>
<name>A0A3Q8XM37_9HYPH</name>
<reference evidence="11 12" key="1">
    <citation type="submission" date="2018-09" db="EMBL/GenBank/DDBJ databases">
        <title>Marinorhizobium profundi gen. nov., sp. nov., isolated from a deep-sea sediment sample from the New Britain Trench and proposal of Marinorhizobiaceae fam. nov. in the order Rhizobiales of the class Alphaproteobacteria.</title>
        <authorList>
            <person name="Cao J."/>
        </authorList>
    </citation>
    <scope>NUCLEOTIDE SEQUENCE [LARGE SCALE GENOMIC DNA]</scope>
    <source>
        <strain evidence="11 12">WS11</strain>
    </source>
</reference>
<evidence type="ECO:0000313" key="12">
    <source>
        <dbReference type="Proteomes" id="UP000268192"/>
    </source>
</evidence>
<dbReference type="Pfam" id="PF00614">
    <property type="entry name" value="PLDc"/>
    <property type="match status" value="1"/>
</dbReference>
<evidence type="ECO:0000256" key="4">
    <source>
        <dbReference type="ARBA" id="ARBA00018392"/>
    </source>
</evidence>
<evidence type="ECO:0000256" key="6">
    <source>
        <dbReference type="ARBA" id="ARBA00022737"/>
    </source>
</evidence>
<feature type="domain" description="PLD phosphodiesterase" evidence="10">
    <location>
        <begin position="451"/>
        <end position="478"/>
    </location>
</feature>
<keyword evidence="7" id="KW-0378">Hydrolase</keyword>
<dbReference type="PROSITE" id="PS50035">
    <property type="entry name" value="PLD"/>
    <property type="match status" value="2"/>
</dbReference>